<gene>
    <name evidence="2" type="ORF">PAI11_25300</name>
</gene>
<reference evidence="2 3" key="1">
    <citation type="journal article" date="2013" name="Biodegradation">
        <title>Quantitative proteomic analysis of ibuprofen-degrading Patulibacter sp. strain I11.</title>
        <authorList>
            <person name="Almeida B."/>
            <person name="Kjeldal H."/>
            <person name="Lolas I."/>
            <person name="Knudsen A.D."/>
            <person name="Carvalho G."/>
            <person name="Nielsen K.L."/>
            <person name="Barreto Crespo M.T."/>
            <person name="Stensballe A."/>
            <person name="Nielsen J.L."/>
        </authorList>
    </citation>
    <scope>NUCLEOTIDE SEQUENCE [LARGE SCALE GENOMIC DNA]</scope>
    <source>
        <strain evidence="2 3">I11</strain>
    </source>
</reference>
<dbReference type="Pfam" id="PF04213">
    <property type="entry name" value="HtaA"/>
    <property type="match status" value="1"/>
</dbReference>
<dbReference type="EMBL" id="AGUD01000209">
    <property type="protein sequence ID" value="EHN10612.1"/>
    <property type="molecule type" value="Genomic_DNA"/>
</dbReference>
<name>H0E6S9_9ACTN</name>
<dbReference type="AlphaFoldDB" id="H0E6S9"/>
<feature type="domain" description="Htaa" evidence="1">
    <location>
        <begin position="152"/>
        <end position="317"/>
    </location>
</feature>
<sequence length="322" mass="33116">MRGVGGASVRRGRISVPIADGAIGGDGATSVLRHADRAGFALRGRRGRATITGLRLQLDRTPTIRGRIGSGPRRTIFLLRRTSLQVDAAAGTASGRSLRLRLAPAALRSLRSMLRLPKLPAGDFARISVAATVDRVAAPGPTVPGSTRVVAGHADWGVKQSFRRYLAGGFAGGTTTLADGATANADGSFRFVTATGSHDAATGALDARFAGTVRFAGHGSGEGALLRVEIRRPRVTVAAGATQGTLRADVTSKSLSSGAVVDYPDVALATLDLGKGRRQVAGTTVTWTGIPAKLTAAGVPAFADFYHEGDELDPIGFVLTTG</sequence>
<dbReference type="Proteomes" id="UP000005143">
    <property type="component" value="Unassembled WGS sequence"/>
</dbReference>
<proteinExistence type="predicted"/>
<organism evidence="2 3">
    <name type="scientific">Patulibacter medicamentivorans</name>
    <dbReference type="NCBI Taxonomy" id="1097667"/>
    <lineage>
        <taxon>Bacteria</taxon>
        <taxon>Bacillati</taxon>
        <taxon>Actinomycetota</taxon>
        <taxon>Thermoleophilia</taxon>
        <taxon>Solirubrobacterales</taxon>
        <taxon>Patulibacteraceae</taxon>
        <taxon>Patulibacter</taxon>
    </lineage>
</organism>
<keyword evidence="3" id="KW-1185">Reference proteome</keyword>
<evidence type="ECO:0000313" key="2">
    <source>
        <dbReference type="EMBL" id="EHN10612.1"/>
    </source>
</evidence>
<accession>H0E6S9</accession>
<dbReference type="InterPro" id="IPR007331">
    <property type="entry name" value="Htaa"/>
</dbReference>
<evidence type="ECO:0000313" key="3">
    <source>
        <dbReference type="Proteomes" id="UP000005143"/>
    </source>
</evidence>
<protein>
    <recommendedName>
        <fullName evidence="1">Htaa domain-containing protein</fullName>
    </recommendedName>
</protein>
<evidence type="ECO:0000259" key="1">
    <source>
        <dbReference type="Pfam" id="PF04213"/>
    </source>
</evidence>
<comment type="caution">
    <text evidence="2">The sequence shown here is derived from an EMBL/GenBank/DDBJ whole genome shotgun (WGS) entry which is preliminary data.</text>
</comment>